<reference evidence="1" key="2">
    <citation type="journal article" date="2015" name="Fish Shellfish Immunol.">
        <title>Early steps in the European eel (Anguilla anguilla)-Vibrio vulnificus interaction in the gills: Role of the RtxA13 toxin.</title>
        <authorList>
            <person name="Callol A."/>
            <person name="Pajuelo D."/>
            <person name="Ebbesson L."/>
            <person name="Teles M."/>
            <person name="MacKenzie S."/>
            <person name="Amaro C."/>
        </authorList>
    </citation>
    <scope>NUCLEOTIDE SEQUENCE</scope>
</reference>
<evidence type="ECO:0000313" key="1">
    <source>
        <dbReference type="EMBL" id="JAH30164.1"/>
    </source>
</evidence>
<name>A0A0E9RM46_ANGAN</name>
<protein>
    <submittedName>
        <fullName evidence="1">Uncharacterized protein</fullName>
    </submittedName>
</protein>
<dbReference type="EMBL" id="GBXM01078413">
    <property type="protein sequence ID" value="JAH30164.1"/>
    <property type="molecule type" value="Transcribed_RNA"/>
</dbReference>
<sequence>MRNWKGKLWSPEGTVPERQTYTEVSFIQTASPVANT</sequence>
<proteinExistence type="predicted"/>
<accession>A0A0E9RM46</accession>
<dbReference type="EMBL" id="GBXM01074042">
    <property type="protein sequence ID" value="JAH34535.1"/>
    <property type="molecule type" value="Transcribed_RNA"/>
</dbReference>
<reference evidence="1" key="1">
    <citation type="submission" date="2014-11" db="EMBL/GenBank/DDBJ databases">
        <authorList>
            <person name="Amaro Gonzalez C."/>
        </authorList>
    </citation>
    <scope>NUCLEOTIDE SEQUENCE</scope>
</reference>
<organism evidence="1">
    <name type="scientific">Anguilla anguilla</name>
    <name type="common">European freshwater eel</name>
    <name type="synonym">Muraena anguilla</name>
    <dbReference type="NCBI Taxonomy" id="7936"/>
    <lineage>
        <taxon>Eukaryota</taxon>
        <taxon>Metazoa</taxon>
        <taxon>Chordata</taxon>
        <taxon>Craniata</taxon>
        <taxon>Vertebrata</taxon>
        <taxon>Euteleostomi</taxon>
        <taxon>Actinopterygii</taxon>
        <taxon>Neopterygii</taxon>
        <taxon>Teleostei</taxon>
        <taxon>Anguilliformes</taxon>
        <taxon>Anguillidae</taxon>
        <taxon>Anguilla</taxon>
    </lineage>
</organism>
<dbReference type="AlphaFoldDB" id="A0A0E9RM46"/>